<evidence type="ECO:0000256" key="4">
    <source>
        <dbReference type="ARBA" id="ARBA00022801"/>
    </source>
</evidence>
<keyword evidence="9" id="KW-0238">DNA-binding</keyword>
<dbReference type="PANTHER" id="PTHR37984">
    <property type="entry name" value="PROTEIN CBG26694"/>
    <property type="match status" value="1"/>
</dbReference>
<keyword evidence="8" id="KW-0239">DNA-directed DNA polymerase</keyword>
<proteinExistence type="predicted"/>
<dbReference type="Gene3D" id="3.30.70.270">
    <property type="match status" value="1"/>
</dbReference>
<evidence type="ECO:0000256" key="3">
    <source>
        <dbReference type="ARBA" id="ARBA00022750"/>
    </source>
</evidence>
<dbReference type="Gene3D" id="3.10.10.10">
    <property type="entry name" value="HIV Type 1 Reverse Transcriptase, subunit A, domain 1"/>
    <property type="match status" value="1"/>
</dbReference>
<dbReference type="Gene3D" id="1.10.340.70">
    <property type="match status" value="1"/>
</dbReference>
<gene>
    <name evidence="13" type="ORF">Tco_0841219</name>
</gene>
<dbReference type="SUPFAM" id="SSF56672">
    <property type="entry name" value="DNA/RNA polymerases"/>
    <property type="match status" value="1"/>
</dbReference>
<keyword evidence="5" id="KW-0460">Magnesium</keyword>
<dbReference type="Pfam" id="PF24626">
    <property type="entry name" value="SH3_Tf2-1"/>
    <property type="match status" value="1"/>
</dbReference>
<dbReference type="SUPFAM" id="SSF53098">
    <property type="entry name" value="Ribonuclease H-like"/>
    <property type="match status" value="1"/>
</dbReference>
<evidence type="ECO:0000313" key="13">
    <source>
        <dbReference type="EMBL" id="GJT06757.1"/>
    </source>
</evidence>
<dbReference type="EMBL" id="BQNB010012695">
    <property type="protein sequence ID" value="GJT06757.1"/>
    <property type="molecule type" value="Genomic_DNA"/>
</dbReference>
<evidence type="ECO:0000256" key="11">
    <source>
        <dbReference type="ARBA" id="ARBA00023268"/>
    </source>
</evidence>
<reference evidence="13" key="2">
    <citation type="submission" date="2022-01" db="EMBL/GenBank/DDBJ databases">
        <authorList>
            <person name="Yamashiro T."/>
            <person name="Shiraishi A."/>
            <person name="Satake H."/>
            <person name="Nakayama K."/>
        </authorList>
    </citation>
    <scope>NUCLEOTIDE SEQUENCE</scope>
</reference>
<dbReference type="InterPro" id="IPR041577">
    <property type="entry name" value="RT_RNaseH_2"/>
</dbReference>
<protein>
    <submittedName>
        <fullName evidence="13">Reverse transcriptase domain-containing protein</fullName>
    </submittedName>
</protein>
<dbReference type="InterPro" id="IPR000477">
    <property type="entry name" value="RT_dom"/>
</dbReference>
<evidence type="ECO:0000256" key="7">
    <source>
        <dbReference type="ARBA" id="ARBA00022918"/>
    </source>
</evidence>
<evidence type="ECO:0000259" key="12">
    <source>
        <dbReference type="PROSITE" id="PS50878"/>
    </source>
</evidence>
<dbReference type="CDD" id="cd09274">
    <property type="entry name" value="RNase_HI_RT_Ty3"/>
    <property type="match status" value="1"/>
</dbReference>
<keyword evidence="2" id="KW-0479">Metal-binding</keyword>
<dbReference type="GO" id="GO:0003964">
    <property type="term" value="F:RNA-directed DNA polymerase activity"/>
    <property type="evidence" value="ECO:0007669"/>
    <property type="project" value="UniProtKB-KW"/>
</dbReference>
<feature type="domain" description="Reverse transcriptase" evidence="12">
    <location>
        <begin position="56"/>
        <end position="240"/>
    </location>
</feature>
<keyword evidence="3" id="KW-0064">Aspartyl protease</keyword>
<evidence type="ECO:0000313" key="14">
    <source>
        <dbReference type="Proteomes" id="UP001151760"/>
    </source>
</evidence>
<evidence type="ECO:0000256" key="1">
    <source>
        <dbReference type="ARBA" id="ARBA00022670"/>
    </source>
</evidence>
<evidence type="ECO:0000256" key="5">
    <source>
        <dbReference type="ARBA" id="ARBA00022842"/>
    </source>
</evidence>
<dbReference type="CDD" id="cd01647">
    <property type="entry name" value="RT_LTR"/>
    <property type="match status" value="1"/>
</dbReference>
<evidence type="ECO:0000256" key="6">
    <source>
        <dbReference type="ARBA" id="ARBA00022908"/>
    </source>
</evidence>
<sequence>RDFPEVFLDDLSGLPPIQEVEFRIELTPGATPIAKSPYCLTPSELEELSGQLKELKDKGFIRPSSSPWGALVLFVKKKDGSFRMFIDYRELNKLTVKNYYPLPRIDNLFDQLQGSQFFSKIDLRSGYHQLRVHKDDIPKTAFRTRYGHFEFTVMSFGLTNAPAVFMDLMNRVCRPYFDKFVIVFIDDILIYSKTQEKHVEHLRFIENFSKIAKSLTILTQKCKTFDWGEEQELAFQTLKNKLCNAPVLALPDGSKDFVVYCDASGIGLGCVLIQRGRVIAYASRQLKTHEKNYTTHDLELGVFVFALKIWRHYLYGTKSVIYADHRSLQHIFSQKELNMRQHCWIKLFSDYDCEIRYHPGKANVVADALSRKERLKPKRVRAMNMTLQSSIKDRILAAQKKVVDEFAGLQKGLDEMIEQRSDGTLYYLDRIWVPLKDRCWWPGMKKDIAEYVSKCLTCLKVKVEHQSPSRLLQQYEIPDYKMERLARLYLNEIVARHGVSISIILDRDSRFTSRFWQSMQEALGTRLDMIKFSYNNSYHSSVRCALFEALYGRKCRSPIMWAEVGECQLIGPELVHEKISQLKDRLKAARDRQKSYADKRRKPLEFSVGDYVLLKVSPWKRCGPVAYRLDLPEEFNGVHDTFHVSNHKKCLADPTIQVPLDEIRVDAKLNFVEGPAEILERDFKKFKRSRFAIVKVWWNSKRGPEFTWERKDQMKLKYLHLFSDVVYVEMFWNMFGLLVPVWGSVYNCKSFVDFLLQCLDIALKLFEVDGLHSRRGVDGLHSTWSLCNVHWKAITRVFKYLRGTKDYDLSYVGYPSVLEGYSDASWINHVEDSSSTSGWVFCLGGGAISWASKKQTCISDLTMESKFVALAAAGKEAEWLRNLIYEIPIWPKPIASISIRCDSEPTMARAYSQIYNGKSRHLGVRHSMVRELMRNRVITIEFVQT</sequence>
<dbReference type="InterPro" id="IPR043502">
    <property type="entry name" value="DNA/RNA_pol_sf"/>
</dbReference>
<dbReference type="CDD" id="cd09272">
    <property type="entry name" value="RNase_HI_RT_Ty1"/>
    <property type="match status" value="1"/>
</dbReference>
<dbReference type="Proteomes" id="UP001151760">
    <property type="component" value="Unassembled WGS sequence"/>
</dbReference>
<name>A0ABQ5AYF4_9ASTR</name>
<keyword evidence="4" id="KW-0378">Hydrolase</keyword>
<keyword evidence="11" id="KW-0511">Multifunctional enzyme</keyword>
<dbReference type="PANTHER" id="PTHR37984:SF5">
    <property type="entry name" value="PROTEIN NYNRIN-LIKE"/>
    <property type="match status" value="1"/>
</dbReference>
<feature type="non-terminal residue" evidence="13">
    <location>
        <position position="1"/>
    </location>
</feature>
<keyword evidence="10" id="KW-0233">DNA recombination</keyword>
<dbReference type="Pfam" id="PF17921">
    <property type="entry name" value="Integrase_H2C2"/>
    <property type="match status" value="1"/>
</dbReference>
<dbReference type="InterPro" id="IPR012337">
    <property type="entry name" value="RNaseH-like_sf"/>
</dbReference>
<comment type="caution">
    <text evidence="13">The sequence shown here is derived from an EMBL/GenBank/DDBJ whole genome shotgun (WGS) entry which is preliminary data.</text>
</comment>
<keyword evidence="8" id="KW-0808">Transferase</keyword>
<keyword evidence="7 13" id="KW-0695">RNA-directed DNA polymerase</keyword>
<keyword evidence="14" id="KW-1185">Reference proteome</keyword>
<evidence type="ECO:0000256" key="2">
    <source>
        <dbReference type="ARBA" id="ARBA00022723"/>
    </source>
</evidence>
<evidence type="ECO:0000256" key="9">
    <source>
        <dbReference type="ARBA" id="ARBA00023125"/>
    </source>
</evidence>
<accession>A0ABQ5AYF4</accession>
<dbReference type="InterPro" id="IPR056924">
    <property type="entry name" value="SH3_Tf2-1"/>
</dbReference>
<keyword evidence="6" id="KW-0229">DNA integration</keyword>
<dbReference type="InterPro" id="IPR050951">
    <property type="entry name" value="Retrovirus_Pol_polyprotein"/>
</dbReference>
<evidence type="ECO:0000256" key="8">
    <source>
        <dbReference type="ARBA" id="ARBA00022932"/>
    </source>
</evidence>
<dbReference type="Pfam" id="PF17919">
    <property type="entry name" value="RT_RNaseH_2"/>
    <property type="match status" value="1"/>
</dbReference>
<organism evidence="13 14">
    <name type="scientific">Tanacetum coccineum</name>
    <dbReference type="NCBI Taxonomy" id="301880"/>
    <lineage>
        <taxon>Eukaryota</taxon>
        <taxon>Viridiplantae</taxon>
        <taxon>Streptophyta</taxon>
        <taxon>Embryophyta</taxon>
        <taxon>Tracheophyta</taxon>
        <taxon>Spermatophyta</taxon>
        <taxon>Magnoliopsida</taxon>
        <taxon>eudicotyledons</taxon>
        <taxon>Gunneridae</taxon>
        <taxon>Pentapetalae</taxon>
        <taxon>asterids</taxon>
        <taxon>campanulids</taxon>
        <taxon>Asterales</taxon>
        <taxon>Asteraceae</taxon>
        <taxon>Asteroideae</taxon>
        <taxon>Anthemideae</taxon>
        <taxon>Anthemidinae</taxon>
        <taxon>Tanacetum</taxon>
    </lineage>
</organism>
<dbReference type="InterPro" id="IPR041588">
    <property type="entry name" value="Integrase_H2C2"/>
</dbReference>
<evidence type="ECO:0000256" key="10">
    <source>
        <dbReference type="ARBA" id="ARBA00023172"/>
    </source>
</evidence>
<reference evidence="13" key="1">
    <citation type="journal article" date="2022" name="Int. J. Mol. Sci.">
        <title>Draft Genome of Tanacetum Coccineum: Genomic Comparison of Closely Related Tanacetum-Family Plants.</title>
        <authorList>
            <person name="Yamashiro T."/>
            <person name="Shiraishi A."/>
            <person name="Nakayama K."/>
            <person name="Satake H."/>
        </authorList>
    </citation>
    <scope>NUCLEOTIDE SEQUENCE</scope>
</reference>
<keyword evidence="1" id="KW-0645">Protease</keyword>
<dbReference type="InterPro" id="IPR043128">
    <property type="entry name" value="Rev_trsase/Diguanyl_cyclase"/>
</dbReference>
<keyword evidence="8" id="KW-0548">Nucleotidyltransferase</keyword>
<dbReference type="Pfam" id="PF00078">
    <property type="entry name" value="RVT_1"/>
    <property type="match status" value="1"/>
</dbReference>
<dbReference type="PROSITE" id="PS50878">
    <property type="entry name" value="RT_POL"/>
    <property type="match status" value="1"/>
</dbReference>